<keyword evidence="3" id="KW-1185">Reference proteome</keyword>
<evidence type="ECO:0008006" key="4">
    <source>
        <dbReference type="Google" id="ProtNLM"/>
    </source>
</evidence>
<accession>A0A2M9AAK8</accession>
<feature type="chain" id="PRO_5014928933" description="Haemolysin activator HlyB C-terminal domain-containing protein" evidence="1">
    <location>
        <begin position="16"/>
        <end position="584"/>
    </location>
</feature>
<comment type="caution">
    <text evidence="2">The sequence shown here is derived from an EMBL/GenBank/DDBJ whole genome shotgun (WGS) entry which is preliminary data.</text>
</comment>
<organism evidence="2 3">
    <name type="scientific">Hallerella succinigenes</name>
    <dbReference type="NCBI Taxonomy" id="1896222"/>
    <lineage>
        <taxon>Bacteria</taxon>
        <taxon>Pseudomonadati</taxon>
        <taxon>Fibrobacterota</taxon>
        <taxon>Fibrobacteria</taxon>
        <taxon>Fibrobacterales</taxon>
        <taxon>Fibrobacteraceae</taxon>
        <taxon>Hallerella</taxon>
    </lineage>
</organism>
<keyword evidence="1" id="KW-0732">Signal</keyword>
<evidence type="ECO:0000313" key="2">
    <source>
        <dbReference type="EMBL" id="PJJ42647.1"/>
    </source>
</evidence>
<reference evidence="2 3" key="1">
    <citation type="submission" date="2017-11" db="EMBL/GenBank/DDBJ databases">
        <title>Animal gut microbial communities from fecal samples from Wisconsin, USA.</title>
        <authorList>
            <person name="Neumann A."/>
        </authorList>
    </citation>
    <scope>NUCLEOTIDE SEQUENCE [LARGE SCALE GENOMIC DNA]</scope>
    <source>
        <strain evidence="2 3">UWS3</strain>
    </source>
</reference>
<name>A0A2M9AAK8_9BACT</name>
<gene>
    <name evidence="2" type="ORF">BGX16_2687</name>
</gene>
<feature type="signal peptide" evidence="1">
    <location>
        <begin position="1"/>
        <end position="15"/>
    </location>
</feature>
<dbReference type="EMBL" id="PGEX01000001">
    <property type="protein sequence ID" value="PJJ42647.1"/>
    <property type="molecule type" value="Genomic_DNA"/>
</dbReference>
<dbReference type="Gene3D" id="2.40.160.50">
    <property type="entry name" value="membrane protein fhac: a member of the omp85/tpsb transporter family"/>
    <property type="match status" value="1"/>
</dbReference>
<dbReference type="RefSeq" id="WP_100426493.1">
    <property type="nucleotide sequence ID" value="NZ_PGEX01000001.1"/>
</dbReference>
<sequence length="584" mass="67163">MILFFVLFLAAFAVADILPEPAFTRPSADSLKYFSVDSIVVINGDAFDDSKAYSWADRTLYDIGNTIHIETRKSVVKKLLLFDKGDKVNLYELIESEKNLRSQAYIADAHIHRKVTPDGKNILYVQTSDNWTLSPAASLDRPDDGGFSYGIGIWENNFLGFGQTIGVYYSHDPFRDKFMGLYNNSNFLFRNNRFEFSISENTDGYTHYATMYLPYLSRKKNEWAYTIAGFVDKQDTKYYWTGELPSKRVSLSVADSVKDQLPIYNREHGNAVLRVNEMEEDSASFRLGHSFGGEEFKIYLGASYDYHRLGRSYKSVSRYRFIDEDDDRVYALNSAAVEDWVPEQLDSRLGLNITLSRIRYDRLTNFKHAKWTEDIEKGYSLKVGISKNWKALGAMDNDARLDYKIYLALGSRMHHLMLNAKSYFYFNSDTRRDIYEFASLEYIWRSNEWFSTQLAGYMDTYKRAAYGRQLSLGGLAGQEFYGFPTYLYTGQARFYGQLEERFFPHFELGTVAPVFAVFFKAGETSASIHEFEPRDLTYIAGFGVRFVMTKSVSGLVNHINLSWPLNGPLVSKTPRFSLVALLSL</sequence>
<dbReference type="OrthoDB" id="9802886at2"/>
<dbReference type="Proteomes" id="UP000231134">
    <property type="component" value="Unassembled WGS sequence"/>
</dbReference>
<evidence type="ECO:0000256" key="1">
    <source>
        <dbReference type="SAM" id="SignalP"/>
    </source>
</evidence>
<protein>
    <recommendedName>
        <fullName evidence="4">Haemolysin activator HlyB C-terminal domain-containing protein</fullName>
    </recommendedName>
</protein>
<evidence type="ECO:0000313" key="3">
    <source>
        <dbReference type="Proteomes" id="UP000231134"/>
    </source>
</evidence>
<proteinExistence type="predicted"/>
<dbReference type="AlphaFoldDB" id="A0A2M9AAK8"/>